<keyword evidence="3 13" id="KW-0812">Transmembrane</keyword>
<reference evidence="18" key="3">
    <citation type="submission" date="2025-09" db="UniProtKB">
        <authorList>
            <consortium name="Ensembl"/>
        </authorList>
    </citation>
    <scope>IDENTIFICATION</scope>
</reference>
<evidence type="ECO:0000256" key="11">
    <source>
        <dbReference type="ARBA" id="ARBA00023180"/>
    </source>
</evidence>
<dbReference type="GO" id="GO:0045296">
    <property type="term" value="F:cadherin binding"/>
    <property type="evidence" value="ECO:0007669"/>
    <property type="project" value="TreeGrafter"/>
</dbReference>
<dbReference type="SMART" id="SM00112">
    <property type="entry name" value="CA"/>
    <property type="match status" value="4"/>
</dbReference>
<keyword evidence="8 13" id="KW-0130">Cell adhesion</keyword>
<protein>
    <submittedName>
        <fullName evidence="18">Cadherin 19</fullName>
    </submittedName>
</protein>
<keyword evidence="7 12" id="KW-0106">Calcium</keyword>
<dbReference type="InterPro" id="IPR020894">
    <property type="entry name" value="Cadherin_CS"/>
</dbReference>
<sequence length="707" mass="78658">MHCYKWLSLALTLAQLGPCFPCTHKCNPDDLEQAFVRRQRVKHGGVRNLLVVQEELMLTHPLKSGQLKSDVDKQDNSLADNGPHFLAEPYEATVPEMSVRGTSVIQVTATAPTGARLLYSIPSEQPYFSVEPTTGVVRTAYPMDRETQDQCFVVIQARVGEAGVPTATTTVTINLSDVNDNPPRFQQKRYEMYASEAAPVGSILGKIKADDSDLGENAAMDYVIEGDTPHIVRIVTNNETQEGTVILNKILDYENQSIYNMKVKGFNRHIDERFLKDGPFEDTTSLRIRVKDVDEPPIFTLDEFVMEIDEGDLNDSFVGVVSSRDPDSVNSSIRYSIVHSKHLKGFFSINAHNGTISITKPLDREIAAWHNITVSATESMNPKQISKVNVYIHVRDVNEHAPEFSDYYETYVCENAGSGQVIQTISAVDKDNSVEAHHFFYYLNEEATNSSGFAVKDNQNNTARIITTRGGFHRREQFIFTLPILIADNGSPPLTGTNTLTVTVCDCDHEPSLQSCRYGAMLFSMGISVQALVAVVACLLIILVFILAIVALKQQTKQSLFHKKGGEAFRENIVKYDDEGGGEQDTEAFDISALRNQTVLREHKPRRNITTQIQSLYRQSLQVGPESAVFREFITMKLEEANSDPDVPPYDSLQIYAFEGTGSVAGSLSSLGSSSSEQDESYDYVPELGSRFKYVRSPWGSAKRAKP</sequence>
<evidence type="ECO:0000256" key="15">
    <source>
        <dbReference type="SAM" id="Phobius"/>
    </source>
</evidence>
<dbReference type="FunFam" id="4.10.900.10:FF:000001">
    <property type="entry name" value="Cadherin 2"/>
    <property type="match status" value="1"/>
</dbReference>
<keyword evidence="9 15" id="KW-1133">Transmembrane helix</keyword>
<dbReference type="Pfam" id="PF01049">
    <property type="entry name" value="CADH_Y-type_LIR"/>
    <property type="match status" value="1"/>
</dbReference>
<evidence type="ECO:0000256" key="2">
    <source>
        <dbReference type="ARBA" id="ARBA00022475"/>
    </source>
</evidence>
<keyword evidence="10 15" id="KW-0472">Membrane</keyword>
<organism evidence="18 19">
    <name type="scientific">Podarcis muralis</name>
    <name type="common">Wall lizard</name>
    <name type="synonym">Lacerta muralis</name>
    <dbReference type="NCBI Taxonomy" id="64176"/>
    <lineage>
        <taxon>Eukaryota</taxon>
        <taxon>Metazoa</taxon>
        <taxon>Chordata</taxon>
        <taxon>Craniata</taxon>
        <taxon>Vertebrata</taxon>
        <taxon>Euteleostomi</taxon>
        <taxon>Lepidosauria</taxon>
        <taxon>Squamata</taxon>
        <taxon>Bifurcata</taxon>
        <taxon>Unidentata</taxon>
        <taxon>Episquamata</taxon>
        <taxon>Laterata</taxon>
        <taxon>Lacertibaenia</taxon>
        <taxon>Lacertidae</taxon>
        <taxon>Podarcis</taxon>
    </lineage>
</organism>
<dbReference type="InterPro" id="IPR039808">
    <property type="entry name" value="Cadherin"/>
</dbReference>
<dbReference type="GO" id="GO:0000902">
    <property type="term" value="P:cell morphogenesis"/>
    <property type="evidence" value="ECO:0007669"/>
    <property type="project" value="TreeGrafter"/>
</dbReference>
<proteinExistence type="predicted"/>
<keyword evidence="11" id="KW-0325">Glycoprotein</keyword>
<evidence type="ECO:0000313" key="18">
    <source>
        <dbReference type="Ensembl" id="ENSPMRP00000012451.1"/>
    </source>
</evidence>
<reference evidence="18 19" key="1">
    <citation type="journal article" date="2019" name="Proc. Natl. Acad. Sci. U.S.A.">
        <title>Regulatory changes in pterin and carotenoid genes underlie balanced color polymorphisms in the wall lizard.</title>
        <authorList>
            <person name="Andrade P."/>
            <person name="Pinho C."/>
            <person name="Perez I de Lanuza G."/>
            <person name="Afonso S."/>
            <person name="Brejcha J."/>
            <person name="Rubin C.J."/>
            <person name="Wallerman O."/>
            <person name="Pereira P."/>
            <person name="Sabatino S.J."/>
            <person name="Bellati A."/>
            <person name="Pellitteri-Rosa D."/>
            <person name="Bosakova Z."/>
            <person name="Bunikis I."/>
            <person name="Carretero M.A."/>
            <person name="Feiner N."/>
            <person name="Marsik P."/>
            <person name="Pauperio F."/>
            <person name="Salvi D."/>
            <person name="Soler L."/>
            <person name="While G.M."/>
            <person name="Uller T."/>
            <person name="Font E."/>
            <person name="Andersson L."/>
            <person name="Carneiro M."/>
        </authorList>
    </citation>
    <scope>NUCLEOTIDE SEQUENCE</scope>
</reference>
<evidence type="ECO:0000256" key="14">
    <source>
        <dbReference type="RuleBase" id="RU004357"/>
    </source>
</evidence>
<keyword evidence="5 16" id="KW-0732">Signal</keyword>
<dbReference type="FunFam" id="2.60.40.60:FF:000012">
    <property type="entry name" value="Cadherin 24"/>
    <property type="match status" value="1"/>
</dbReference>
<accession>A0A670IL78</accession>
<dbReference type="AlphaFoldDB" id="A0A670IL78"/>
<dbReference type="GO" id="GO:0044331">
    <property type="term" value="P:cell-cell adhesion mediated by cadherin"/>
    <property type="evidence" value="ECO:0007669"/>
    <property type="project" value="TreeGrafter"/>
</dbReference>
<dbReference type="GO" id="GO:0007043">
    <property type="term" value="P:cell-cell junction assembly"/>
    <property type="evidence" value="ECO:0007669"/>
    <property type="project" value="TreeGrafter"/>
</dbReference>
<gene>
    <name evidence="18" type="primary">CDH19</name>
</gene>
<dbReference type="InterPro" id="IPR015919">
    <property type="entry name" value="Cadherin-like_sf"/>
</dbReference>
<dbReference type="GO" id="GO:0005509">
    <property type="term" value="F:calcium ion binding"/>
    <property type="evidence" value="ECO:0007669"/>
    <property type="project" value="UniProtKB-UniRule"/>
</dbReference>
<dbReference type="Gene3D" id="2.60.40.60">
    <property type="entry name" value="Cadherins"/>
    <property type="match status" value="4"/>
</dbReference>
<feature type="chain" id="PRO_5025433823" evidence="16">
    <location>
        <begin position="22"/>
        <end position="707"/>
    </location>
</feature>
<feature type="domain" description="Cadherin" evidence="17">
    <location>
        <begin position="300"/>
        <end position="404"/>
    </location>
</feature>
<dbReference type="GO" id="GO:0007156">
    <property type="term" value="P:homophilic cell adhesion via plasma membrane adhesion molecules"/>
    <property type="evidence" value="ECO:0007669"/>
    <property type="project" value="InterPro"/>
</dbReference>
<comment type="subcellular location">
    <subcellularLocation>
        <location evidence="1 13">Cell membrane</location>
        <topology evidence="1 13">Single-pass type I membrane protein</topology>
    </subcellularLocation>
</comment>
<reference evidence="18" key="2">
    <citation type="submission" date="2025-08" db="UniProtKB">
        <authorList>
            <consortium name="Ensembl"/>
        </authorList>
    </citation>
    <scope>IDENTIFICATION</scope>
</reference>
<evidence type="ECO:0000256" key="7">
    <source>
        <dbReference type="ARBA" id="ARBA00022837"/>
    </source>
</evidence>
<dbReference type="OMA" id="NAAMDYF"/>
<comment type="function">
    <text evidence="14">Cadherins are calcium-dependent cell adhesion proteins.</text>
</comment>
<evidence type="ECO:0000256" key="10">
    <source>
        <dbReference type="ARBA" id="ARBA00023136"/>
    </source>
</evidence>
<dbReference type="GeneTree" id="ENSGT00940000160137"/>
<dbReference type="OrthoDB" id="6252479at2759"/>
<feature type="signal peptide" evidence="16">
    <location>
        <begin position="1"/>
        <end position="21"/>
    </location>
</feature>
<dbReference type="FunFam" id="2.60.40.60:FF:000020">
    <property type="entry name" value="Dachsous cadherin-related 1b"/>
    <property type="match status" value="1"/>
</dbReference>
<dbReference type="PRINTS" id="PR00205">
    <property type="entry name" value="CADHERIN"/>
</dbReference>
<evidence type="ECO:0000256" key="6">
    <source>
        <dbReference type="ARBA" id="ARBA00022737"/>
    </source>
</evidence>
<dbReference type="PROSITE" id="PS00232">
    <property type="entry name" value="CADHERIN_1"/>
    <property type="match status" value="1"/>
</dbReference>
<evidence type="ECO:0000256" key="16">
    <source>
        <dbReference type="SAM" id="SignalP"/>
    </source>
</evidence>
<evidence type="ECO:0000256" key="1">
    <source>
        <dbReference type="ARBA" id="ARBA00004251"/>
    </source>
</evidence>
<evidence type="ECO:0000256" key="9">
    <source>
        <dbReference type="ARBA" id="ARBA00022989"/>
    </source>
</evidence>
<dbReference type="Ensembl" id="ENSPMRT00000013296.1">
    <property type="protein sequence ID" value="ENSPMRP00000012451.1"/>
    <property type="gene ID" value="ENSPMRG00000008333.1"/>
</dbReference>
<dbReference type="GO" id="GO:0016342">
    <property type="term" value="C:catenin complex"/>
    <property type="evidence" value="ECO:0007669"/>
    <property type="project" value="TreeGrafter"/>
</dbReference>
<feature type="domain" description="Cadherin" evidence="17">
    <location>
        <begin position="404"/>
        <end position="513"/>
    </location>
</feature>
<dbReference type="PANTHER" id="PTHR24027">
    <property type="entry name" value="CADHERIN-23"/>
    <property type="match status" value="1"/>
</dbReference>
<name>A0A670IL78_PODMU</name>
<dbReference type="GO" id="GO:0034332">
    <property type="term" value="P:adherens junction organization"/>
    <property type="evidence" value="ECO:0007669"/>
    <property type="project" value="TreeGrafter"/>
</dbReference>
<dbReference type="Gene3D" id="4.10.900.10">
    <property type="entry name" value="TCF3-CBD (Catenin binding domain)"/>
    <property type="match status" value="1"/>
</dbReference>
<dbReference type="CDD" id="cd11304">
    <property type="entry name" value="Cadherin_repeat"/>
    <property type="match status" value="4"/>
</dbReference>
<evidence type="ECO:0000256" key="4">
    <source>
        <dbReference type="ARBA" id="ARBA00022723"/>
    </source>
</evidence>
<dbReference type="Proteomes" id="UP000472272">
    <property type="component" value="Chromosome 7"/>
</dbReference>
<dbReference type="FunFam" id="2.60.40.60:FF:000017">
    <property type="entry name" value="Cadherin 24"/>
    <property type="match status" value="1"/>
</dbReference>
<evidence type="ECO:0000256" key="3">
    <source>
        <dbReference type="ARBA" id="ARBA00022692"/>
    </source>
</evidence>
<dbReference type="InterPro" id="IPR027397">
    <property type="entry name" value="Catenin-bd_sf"/>
</dbReference>
<dbReference type="FunFam" id="2.60.40.60:FF:000014">
    <property type="entry name" value="Cadherin 8"/>
    <property type="match status" value="1"/>
</dbReference>
<feature type="domain" description="Cadherin" evidence="17">
    <location>
        <begin position="86"/>
        <end position="185"/>
    </location>
</feature>
<evidence type="ECO:0000256" key="8">
    <source>
        <dbReference type="ARBA" id="ARBA00022889"/>
    </source>
</evidence>
<evidence type="ECO:0000256" key="5">
    <source>
        <dbReference type="ARBA" id="ARBA00022729"/>
    </source>
</evidence>
<dbReference type="GO" id="GO:0016477">
    <property type="term" value="P:cell migration"/>
    <property type="evidence" value="ECO:0007669"/>
    <property type="project" value="TreeGrafter"/>
</dbReference>
<dbReference type="InterPro" id="IPR000233">
    <property type="entry name" value="Cadherin_Y-type_LIR"/>
</dbReference>
<dbReference type="PROSITE" id="PS50268">
    <property type="entry name" value="CADHERIN_2"/>
    <property type="match status" value="4"/>
</dbReference>
<dbReference type="PANTHER" id="PTHR24027:SF323">
    <property type="entry name" value="CADHERIN-19"/>
    <property type="match status" value="1"/>
</dbReference>
<dbReference type="Pfam" id="PF00028">
    <property type="entry name" value="Cadherin"/>
    <property type="match status" value="4"/>
</dbReference>
<dbReference type="GO" id="GO:0005912">
    <property type="term" value="C:adherens junction"/>
    <property type="evidence" value="ECO:0007669"/>
    <property type="project" value="TreeGrafter"/>
</dbReference>
<keyword evidence="19" id="KW-1185">Reference proteome</keyword>
<evidence type="ECO:0000259" key="17">
    <source>
        <dbReference type="PROSITE" id="PS50268"/>
    </source>
</evidence>
<dbReference type="InterPro" id="IPR002126">
    <property type="entry name" value="Cadherin-like_dom"/>
</dbReference>
<feature type="transmembrane region" description="Helical" evidence="15">
    <location>
        <begin position="531"/>
        <end position="552"/>
    </location>
</feature>
<keyword evidence="4" id="KW-0479">Metal-binding</keyword>
<dbReference type="SUPFAM" id="SSF49313">
    <property type="entry name" value="Cadherin-like"/>
    <property type="match status" value="4"/>
</dbReference>
<evidence type="ECO:0000313" key="19">
    <source>
        <dbReference type="Proteomes" id="UP000472272"/>
    </source>
</evidence>
<evidence type="ECO:0000256" key="12">
    <source>
        <dbReference type="PROSITE-ProRule" id="PRU00043"/>
    </source>
</evidence>
<feature type="domain" description="Cadherin" evidence="17">
    <location>
        <begin position="186"/>
        <end position="299"/>
    </location>
</feature>
<dbReference type="GO" id="GO:0008013">
    <property type="term" value="F:beta-catenin binding"/>
    <property type="evidence" value="ECO:0007669"/>
    <property type="project" value="TreeGrafter"/>
</dbReference>
<dbReference type="GO" id="GO:0016339">
    <property type="term" value="P:calcium-dependent cell-cell adhesion via plasma membrane cell adhesion molecules"/>
    <property type="evidence" value="ECO:0007669"/>
    <property type="project" value="TreeGrafter"/>
</dbReference>
<keyword evidence="2" id="KW-1003">Cell membrane</keyword>
<evidence type="ECO:0000256" key="13">
    <source>
        <dbReference type="RuleBase" id="RU003318"/>
    </source>
</evidence>
<keyword evidence="6" id="KW-0677">Repeat</keyword>